<keyword evidence="5" id="KW-1185">Reference proteome</keyword>
<sequence>MSTVTEAERSALAECIHRAREASDVDGKAGISAAVLKEGVVIAWGDNQVHLDNDITRHAEVVAMARATAALDTPDLSGCTLLSTLQPCEMCLSAMRFAGIRRVVFAATKPRVAAKYFVFPELTIEQFEGADKGAFEWVGGVLEAEVLDLYAEGDE</sequence>
<dbReference type="PANTHER" id="PTHR11079">
    <property type="entry name" value="CYTOSINE DEAMINASE FAMILY MEMBER"/>
    <property type="match status" value="1"/>
</dbReference>
<evidence type="ECO:0000256" key="2">
    <source>
        <dbReference type="ARBA" id="ARBA00022833"/>
    </source>
</evidence>
<name>A0A239I3D3_9RHOB</name>
<dbReference type="GO" id="GO:0052717">
    <property type="term" value="F:tRNA-specific adenosine-34 deaminase activity"/>
    <property type="evidence" value="ECO:0007669"/>
    <property type="project" value="UniProtKB-EC"/>
</dbReference>
<dbReference type="CDD" id="cd01285">
    <property type="entry name" value="nucleoside_deaminase"/>
    <property type="match status" value="1"/>
</dbReference>
<accession>A0A239I3D3</accession>
<dbReference type="GO" id="GO:0008270">
    <property type="term" value="F:zinc ion binding"/>
    <property type="evidence" value="ECO:0007669"/>
    <property type="project" value="InterPro"/>
</dbReference>
<dbReference type="Gene3D" id="3.40.140.10">
    <property type="entry name" value="Cytidine Deaminase, domain 2"/>
    <property type="match status" value="1"/>
</dbReference>
<dbReference type="GO" id="GO:0002100">
    <property type="term" value="P:tRNA wobble adenosine to inosine editing"/>
    <property type="evidence" value="ECO:0007669"/>
    <property type="project" value="InterPro"/>
</dbReference>
<keyword evidence="2" id="KW-0862">Zinc</keyword>
<evidence type="ECO:0000256" key="1">
    <source>
        <dbReference type="ARBA" id="ARBA00022723"/>
    </source>
</evidence>
<reference evidence="4 5" key="1">
    <citation type="submission" date="2017-06" db="EMBL/GenBank/DDBJ databases">
        <authorList>
            <person name="Kim H.J."/>
            <person name="Triplett B.A."/>
        </authorList>
    </citation>
    <scope>NUCLEOTIDE SEQUENCE [LARGE SCALE GENOMIC DNA]</scope>
    <source>
        <strain evidence="4 5">DSM 29339</strain>
    </source>
</reference>
<dbReference type="PROSITE" id="PS51747">
    <property type="entry name" value="CYT_DCMP_DEAMINASES_2"/>
    <property type="match status" value="1"/>
</dbReference>
<dbReference type="InterPro" id="IPR016192">
    <property type="entry name" value="APOBEC/CMP_deaminase_Zn-bd"/>
</dbReference>
<evidence type="ECO:0000313" key="5">
    <source>
        <dbReference type="Proteomes" id="UP000198426"/>
    </source>
</evidence>
<evidence type="ECO:0000259" key="3">
    <source>
        <dbReference type="PROSITE" id="PS51747"/>
    </source>
</evidence>
<protein>
    <submittedName>
        <fullName evidence="4">tRNA(Arg) A34 adenosine deaminase TadA</fullName>
    </submittedName>
</protein>
<dbReference type="Proteomes" id="UP000198426">
    <property type="component" value="Unassembled WGS sequence"/>
</dbReference>
<proteinExistence type="predicted"/>
<dbReference type="PANTHER" id="PTHR11079:SF179">
    <property type="entry name" value="TRNA(ADENINE(34)) DEAMINASE, CHLOROPLASTIC"/>
    <property type="match status" value="1"/>
</dbReference>
<feature type="domain" description="CMP/dCMP-type deaminase" evidence="3">
    <location>
        <begin position="7"/>
        <end position="130"/>
    </location>
</feature>
<gene>
    <name evidence="4" type="ORF">SAMN05421757_104174</name>
</gene>
<dbReference type="RefSeq" id="WP_089233267.1">
    <property type="nucleotide sequence ID" value="NZ_FZOY01000004.1"/>
</dbReference>
<dbReference type="OrthoDB" id="7768233at2"/>
<dbReference type="InterPro" id="IPR016193">
    <property type="entry name" value="Cytidine_deaminase-like"/>
</dbReference>
<keyword evidence="1" id="KW-0479">Metal-binding</keyword>
<dbReference type="Pfam" id="PF00383">
    <property type="entry name" value="dCMP_cyt_deam_1"/>
    <property type="match status" value="1"/>
</dbReference>
<dbReference type="InterPro" id="IPR002125">
    <property type="entry name" value="CMP_dCMP_dom"/>
</dbReference>
<dbReference type="EMBL" id="FZOY01000004">
    <property type="protein sequence ID" value="SNS87892.1"/>
    <property type="molecule type" value="Genomic_DNA"/>
</dbReference>
<evidence type="ECO:0000313" key="4">
    <source>
        <dbReference type="EMBL" id="SNS87892.1"/>
    </source>
</evidence>
<organism evidence="4 5">
    <name type="scientific">Tropicimonas sediminicola</name>
    <dbReference type="NCBI Taxonomy" id="1031541"/>
    <lineage>
        <taxon>Bacteria</taxon>
        <taxon>Pseudomonadati</taxon>
        <taxon>Pseudomonadota</taxon>
        <taxon>Alphaproteobacteria</taxon>
        <taxon>Rhodobacterales</taxon>
        <taxon>Roseobacteraceae</taxon>
        <taxon>Tropicimonas</taxon>
    </lineage>
</organism>
<dbReference type="AlphaFoldDB" id="A0A239I3D3"/>
<dbReference type="SUPFAM" id="SSF53927">
    <property type="entry name" value="Cytidine deaminase-like"/>
    <property type="match status" value="1"/>
</dbReference>
<dbReference type="PROSITE" id="PS00903">
    <property type="entry name" value="CYT_DCMP_DEAMINASES_1"/>
    <property type="match status" value="1"/>
</dbReference>